<keyword evidence="3 5" id="KW-1133">Transmembrane helix</keyword>
<feature type="transmembrane region" description="Helical" evidence="5">
    <location>
        <begin position="304"/>
        <end position="326"/>
    </location>
</feature>
<evidence type="ECO:0000256" key="2">
    <source>
        <dbReference type="ARBA" id="ARBA00022692"/>
    </source>
</evidence>
<dbReference type="InterPro" id="IPR036259">
    <property type="entry name" value="MFS_trans_sf"/>
</dbReference>
<feature type="transmembrane region" description="Helical" evidence="5">
    <location>
        <begin position="368"/>
        <end position="388"/>
    </location>
</feature>
<keyword evidence="2 5" id="KW-0812">Transmembrane</keyword>
<dbReference type="Gene3D" id="1.20.1250.20">
    <property type="entry name" value="MFS general substrate transporter like domains"/>
    <property type="match status" value="1"/>
</dbReference>
<evidence type="ECO:0000256" key="1">
    <source>
        <dbReference type="ARBA" id="ARBA00004141"/>
    </source>
</evidence>
<dbReference type="InterPro" id="IPR005828">
    <property type="entry name" value="MFS_sugar_transport-like"/>
</dbReference>
<dbReference type="PANTHER" id="PTHR48021">
    <property type="match status" value="1"/>
</dbReference>
<feature type="transmembrane region" description="Helical" evidence="5">
    <location>
        <begin position="86"/>
        <end position="107"/>
    </location>
</feature>
<evidence type="ECO:0000313" key="7">
    <source>
        <dbReference type="EMBL" id="VVC93437.1"/>
    </source>
</evidence>
<proteinExistence type="predicted"/>
<dbReference type="PROSITE" id="PS50850">
    <property type="entry name" value="MFS"/>
    <property type="match status" value="1"/>
</dbReference>
<evidence type="ECO:0000259" key="6">
    <source>
        <dbReference type="PROSITE" id="PS50850"/>
    </source>
</evidence>
<dbReference type="InterPro" id="IPR050549">
    <property type="entry name" value="MFS_Trehalose_Transporter"/>
</dbReference>
<feature type="domain" description="Major facilitator superfamily (MFS) profile" evidence="6">
    <location>
        <begin position="1"/>
        <end position="426"/>
    </location>
</feature>
<feature type="transmembrane region" description="Helical" evidence="5">
    <location>
        <begin position="338"/>
        <end position="356"/>
    </location>
</feature>
<dbReference type="EMBL" id="FZQP02001648">
    <property type="protein sequence ID" value="VVC93437.1"/>
    <property type="molecule type" value="Genomic_DNA"/>
</dbReference>
<dbReference type="AlphaFoldDB" id="A0A5E4Q8W7"/>
<keyword evidence="8" id="KW-1185">Reference proteome</keyword>
<dbReference type="GO" id="GO:0016020">
    <property type="term" value="C:membrane"/>
    <property type="evidence" value="ECO:0007669"/>
    <property type="project" value="UniProtKB-SubCell"/>
</dbReference>
<evidence type="ECO:0000256" key="3">
    <source>
        <dbReference type="ARBA" id="ARBA00022989"/>
    </source>
</evidence>
<accession>A0A5E4Q8W7</accession>
<name>A0A5E4Q8W7_9NEOP</name>
<dbReference type="Proteomes" id="UP000324832">
    <property type="component" value="Unassembled WGS sequence"/>
</dbReference>
<protein>
    <recommendedName>
        <fullName evidence="6">Major facilitator superfamily (MFS) profile domain-containing protein</fullName>
    </recommendedName>
</protein>
<dbReference type="PANTHER" id="PTHR48021:SF1">
    <property type="entry name" value="GH07001P-RELATED"/>
    <property type="match status" value="1"/>
</dbReference>
<dbReference type="InterPro" id="IPR020846">
    <property type="entry name" value="MFS_dom"/>
</dbReference>
<reference evidence="7 8" key="1">
    <citation type="submission" date="2017-07" db="EMBL/GenBank/DDBJ databases">
        <authorList>
            <person name="Talla V."/>
            <person name="Backstrom N."/>
        </authorList>
    </citation>
    <scope>NUCLEOTIDE SEQUENCE [LARGE SCALE GENOMIC DNA]</scope>
</reference>
<organism evidence="7 8">
    <name type="scientific">Leptidea sinapis</name>
    <dbReference type="NCBI Taxonomy" id="189913"/>
    <lineage>
        <taxon>Eukaryota</taxon>
        <taxon>Metazoa</taxon>
        <taxon>Ecdysozoa</taxon>
        <taxon>Arthropoda</taxon>
        <taxon>Hexapoda</taxon>
        <taxon>Insecta</taxon>
        <taxon>Pterygota</taxon>
        <taxon>Neoptera</taxon>
        <taxon>Endopterygota</taxon>
        <taxon>Lepidoptera</taxon>
        <taxon>Glossata</taxon>
        <taxon>Ditrysia</taxon>
        <taxon>Papilionoidea</taxon>
        <taxon>Pieridae</taxon>
        <taxon>Dismorphiinae</taxon>
        <taxon>Leptidea</taxon>
    </lineage>
</organism>
<comment type="subcellular location">
    <subcellularLocation>
        <location evidence="1">Membrane</location>
        <topology evidence="1">Multi-pass membrane protein</topology>
    </subcellularLocation>
</comment>
<feature type="transmembrane region" description="Helical" evidence="5">
    <location>
        <begin position="234"/>
        <end position="251"/>
    </location>
</feature>
<evidence type="ECO:0000256" key="4">
    <source>
        <dbReference type="ARBA" id="ARBA00023136"/>
    </source>
</evidence>
<sequence length="465" mass="51773">MSDGFIFGQMSGMIDALLGEDHSIEMTPDDVSLMAALINSTCLVGFIVAGVVTEIFGRRRALTVLTMPLAVCWIVVYFTTTKTVLLLTRLIVGVTFGGVLSISFICVGEYAPPNMRQVFNNVVNGVGSQFGSALGHILSIFINWRIVALIGLLPAIMSSVIPIFWVESPSWLASKGRFDECRKAYRSLHAMNSEDENELENLIALEKKKNAAIKEKNHTPTPIGRLIWACKQLYVWKIIFLGVMTNIYRIAAMRIIFNTMALTILRDLTGYANLWMTVLLVDGFGLIGAIISCVFVKLFKLRSLLFVLGIIGNIVLIILSIVLYLRPEIDFWMSWVKALLLALYLIIVNSGPYPALETLYTEIYPLEIKAFGIFVTATVAGIFQFLAVKYSPGLFASIGYHAVFLIYAFIIFVVLGYLWIALPETKGQTLQQIESYFHKSAKMSHGSSNDNVKETVSMLENQLEP</sequence>
<keyword evidence="4 5" id="KW-0472">Membrane</keyword>
<dbReference type="Pfam" id="PF00083">
    <property type="entry name" value="Sugar_tr"/>
    <property type="match status" value="1"/>
</dbReference>
<feature type="transmembrane region" description="Helical" evidence="5">
    <location>
        <begin position="61"/>
        <end position="80"/>
    </location>
</feature>
<feature type="transmembrane region" description="Helical" evidence="5">
    <location>
        <begin position="146"/>
        <end position="165"/>
    </location>
</feature>
<dbReference type="GO" id="GO:0022857">
    <property type="term" value="F:transmembrane transporter activity"/>
    <property type="evidence" value="ECO:0007669"/>
    <property type="project" value="InterPro"/>
</dbReference>
<feature type="transmembrane region" description="Helical" evidence="5">
    <location>
        <begin position="400"/>
        <end position="422"/>
    </location>
</feature>
<gene>
    <name evidence="7" type="ORF">LSINAPIS_LOCUS5621</name>
</gene>
<evidence type="ECO:0000256" key="5">
    <source>
        <dbReference type="SAM" id="Phobius"/>
    </source>
</evidence>
<feature type="transmembrane region" description="Helical" evidence="5">
    <location>
        <begin position="31"/>
        <end position="52"/>
    </location>
</feature>
<evidence type="ECO:0000313" key="8">
    <source>
        <dbReference type="Proteomes" id="UP000324832"/>
    </source>
</evidence>
<feature type="transmembrane region" description="Helical" evidence="5">
    <location>
        <begin position="272"/>
        <end position="298"/>
    </location>
</feature>
<dbReference type="SUPFAM" id="SSF103473">
    <property type="entry name" value="MFS general substrate transporter"/>
    <property type="match status" value="1"/>
</dbReference>